<dbReference type="OrthoDB" id="363270at2"/>
<evidence type="ECO:0000256" key="2">
    <source>
        <dbReference type="SAM" id="SignalP"/>
    </source>
</evidence>
<protein>
    <recommendedName>
        <fullName evidence="5">Ig-like domain (Group 3)</fullName>
    </recommendedName>
</protein>
<evidence type="ECO:0000313" key="4">
    <source>
        <dbReference type="Proteomes" id="UP000182737"/>
    </source>
</evidence>
<sequence>MKKITIALLALISLFTISCEIGLGAAVDTEPPALDIVTPPVDAIIRDNFAIRGIWSDDGAIDTISIKLDRTDGKGSSLEFAGEFVESKDKRGSGTWTAEIPAKSKPVTDGTYQAVVTIKDATGRTTTQSTTFTIDNTPPLLILQRPATDISTTDESSIDTYGKILTLEGRAADDNNIDHIDVKIYSDPGKTNLIHTITLKNVPLSIALDAAKWGDEAYNAIYGNTVEDKKRFYCSIEAYDAAQRYPADGSDQQAADKNGNCANYYYLYNEIASSSIADYKVTELYSVLNGTSSRAATDTKTVKDLLTKLKKGTGQFFLNPKNNPTFKLASWKARETPADEESGFVTFHGAGISIDVEPGLDSYPIDKDSLKVYFIEAEYNSSTTPVIKSGAPKMYLSPDDMDIKGASSYKIAITIDTGKSLCNEAGETVESYKLKTSKDYLVVVEGYDKIGSTRGNPLIPESLSSDLTGYPIHIANAGGAPEVNVTYYKLNSEANTDSIIYMPKYAVDTETPSVLTLSGTIDFKAPYENASSLDGIEFKVLIDNDEQHPIYTKANLNYEVGSSIYTFTDLAITGTNLGTSDQHELTIYANNGSSAWVRKTVVYDTDGPVVEVSSLTPVAKKYDEDESTDGNYYLNGKVSFKVSFNDAKDIVDTSKRKPKVEFVHVDNVVNIKSGITSLSETIKNVDTTNSSLIDDTDNTVIIRVTAYDRAGNKSVYNVVAKDDDGTPQVYKVSETVPENTRPYRIDQDTDKPYIVIPENATTKSLTYTYPQITDSTNTNRKNIYNENDKLRLKFIDDDGVKRYTFAIRKIADGDDVSNLARTGVQSAELTPVQEFNFSTPLTTAGFYAVWIDVEDIYGNIREMADPFFIQVAPAAPVLTLDNDKYITTSTSVTESAIKAPLKVKISIDSTEEPFEIRRKEITTSNTDPDFDNADPIVEKTSESPRTTAAGTTTAYDYYTIDSTKADGEYKIKYFVKDKNGSVGVKTATYKLDKTAPTITTQKFVLNQTQEDIADNKWYQTDTLSLLVTANDGTNDYKSGLLSIEYSLNGGEGTPLTPQQSSQSTTDETYKRNVTFAEGTNSLIIRAIDNVGNKSEITKTVKIDISAPEFSVANSQNMIYINKSTSNNSLVLTGEYKDNQSGVDELVLSLGTQNAEIKYYAEAVNAANPKSLEDVAESDWKTYGTITDKASIKYWKAEFSTAKLNTVFNKDANGNLLTKSKKLTISGKNLCSPAKAIPNASIPDITIMMDIDEPEFESISIKSANGKGVYQKSDNEYFISTTLGDTFTISGIAKDDTSSVKSVTCSIDGTELDPVESAGWSFPITFASTDTEKTIKLSITDKAGNKYNNGTEITISVKVDDLAPKGIHALDDKHKDLYFRIGDNNNDDISVLTEDDKNVGGKYSENTYGNANTIKVRGRFDDSGSGVKMIYYKVINAGSTTMSYSELKTKAEDFLANSNYTTNGGENGYTGYFAPLTSDEEETKRVFFNSTTGKIPEKTIASSGKIAINTIDDDNDSTDDTVYVVNSDKKIDNKYYENITTNYSSILSGFTEGTNYLILVAEDNAGNAALDTIIVGNVGDYASEEGRIYYNASLNVDTELPTAEADSTEIKYTNAEEGSTIIFSGTARDDDAGVYGLVIKSNGKEIKVGDTTNGILTLYGDKGDHNRTWSVEIKADEVFGSADDGSKSVSAFVIDCAGSGNTQTVPVGTVIVDTTGPTVKLTAPDDADADTEGVQVNGTISLSGTISDANVLPAVAITGLRYNTTSKTLANDDPGWHNFADLPGVTLSFSGNYTFTIGGVDTTKLDDGTYYIQAVATDQAGNIGYSSGDEIREIKIAQDSDRPKVNITNLTYDSTLSKYLLKYGTNSQVTGRISDDDAKSDKAVDTFIISDTPYTGTGTVTNRVKSYTASTGDFTYEPGNTEDGQKTFYIYIKDNGGKEFYTTASTTSESNLKNPKILLNGAAQPETVNESEFKYLSDSRSPASGVGKGLPYYTESSTKKLAKDSSKNEYAIDNDNSNLNSSFILGGTGRQFVKFYFTATDYSGIGGMTLKISDTKASPTVKLQYTTATSITGAEEGELEGYTLDVGEGKGEFNDTDDNSQADWTTDYIDISTWESGQYSVEVKFFDKVGLSAKATYSFYVDNEGPTIEVTSPENGEEKTATIKIAGTTAENGNAGLNNIYWLIPTRAQVSTAEGKTSDAERFSYLKGLSWNGGKDSLASGKTVSSWEFHFDGVYDEETSQPASYIFKKGNPAFGIYDKYDTTKPAESFASAYSDGVYTLPVYFMATDSLGNYTIKEDWIIRHNPDGDKPKVTITYPTTENYDKDSNGNPLGYTTLGGTISVTGSAEIPSNTTTVKNVYLQIATSAGKFDSEDRSKAGTGTGNYGFTVVDAYTVINIIKGTSYATATMTDDVAKTLGFESKSAMDSWWGIAASGGTSWRLPLNSDGKMNPSTGTNDIKIRACAVNANGKMGAWTQGENVISIKIDKNVPEISEIVAQYSDTNGTPVKISAAPTTAPTAKQHYESDMFLRGYWALVLEVLDETGIETVNVKTGDEAVTHYKSALSKNSKTGYTVYIPINDEVTSVTYDVEVTDKVNSQNSIPHTTKASYSFKLDSRAPSLDAIKDGVGNTLSVDDENTVENNDYVFGISGSSDDFDGGSGVKHVVFYYMRKSGTTKTTIGNQVILDPMIVPVTQTTAGVTTTTYGKEALSGMTELTFDDTPEKLYAKAVAGAVKDGGEGAFNKFTATTASEIDSHIRIGGLVKIDGTFRVISDVNGGDVTFTPAATAASTGSTAYFPIAQVIDNTNTASDKTTNPFTFGEGKDDGDKMIESFTRNGTVWTWDASINSMNLPDGPATLVVLAFDNAGNVNGKHFNVMVANNSPRIAKVFLATDLNKDGSFSENEFEAYNIGAKTGNSSTGTAAYELTTAGFGTWKKDVAGKWNEESSTRKAFTIKNGLAVLPEIVGGNGTVKLVFNNNDAATTMTGTPGSGTALRSSEASTLNISATLTGGDALSGKPYWKISSTDVGDSSAEGSNKQMSFTFWDETEECTQGNNSQYAFLRVKDFTVDQIDSIAPNVVVNPFFWTSASANSLYNNSAANGHIDLEADLEGTAAGTLYGADPKVSGKIVLRGTAYDDTLLKTLSFTMTNFKKAANATSDTVFAMATYQTGTNAGWSVESKTMSSDGYEVSIEPVYMNQDGHKVNWTVAIDTALLSDVAHLNAVFNVVATDQKAGTANSSADSTGTAAGTTDATKHKPSYTMDVVPYITGVKRNVKYNTNRARSGATPLLRSEEGNIIEGFNLGWYADDATEAEKNKYAVSIIPNKNGTGTALAMEEIALSNSTLTFKLPSTAKDGYLTVKINDVQSLNNYNNDSAAYNKENTANVSSTDYWTDTRYVRVWQSNTSDYFAGSTLPIYPSMAMGTNGTLYASWSNYSKSDVYYAAVNSQTATQVYHGYDPPEETAISVAGADKVNVFYSANYHGGNSFNWTSNSTSAGGLYAYDSNAPAINCSRQDNNAFRFELFYHNQQLQQFKNLNIKRVDNATDGLIHVAYYDTVTNSIHYSEIAGNYNPSGTIYLWENNRVYNGGDPADYHEISWINIDGKADEQDENYPDRLTPSTTNHNYYGTNYNCENYETYTTADGSERYYRYFDNYNYKLSTSQFEDTARTEATGESLSLALTTSNYPVIAYYDADNGVLKVARALSTTPKGGAATWKVQDVLSSTDKNYKTMVDYISCDIDSNGILHIVFQNTKGELCYIKSNNASADGAAKYTFGQSVVVADSATNIDLTLHGTTPYISYLTRVNSFDGMNIAFWDSTLDLNCDGTAEGGWETMTAALSQKVSNVKSCIEAHPNPTTNGVDWEAAVGFTPGDLYRVAYYVGNGKGH</sequence>
<keyword evidence="4" id="KW-1185">Reference proteome</keyword>
<evidence type="ECO:0000313" key="3">
    <source>
        <dbReference type="EMBL" id="SFI99047.1"/>
    </source>
</evidence>
<proteinExistence type="predicted"/>
<gene>
    <name evidence="3" type="ORF">SAMN04487775_11037</name>
</gene>
<dbReference type="Proteomes" id="UP000182737">
    <property type="component" value="Unassembled WGS sequence"/>
</dbReference>
<dbReference type="PROSITE" id="PS51257">
    <property type="entry name" value="PROKAR_LIPOPROTEIN"/>
    <property type="match status" value="1"/>
</dbReference>
<feature type="compositionally biased region" description="Low complexity" evidence="1">
    <location>
        <begin position="3231"/>
        <end position="3248"/>
    </location>
</feature>
<organism evidence="3 4">
    <name type="scientific">Treponema bryantii</name>
    <dbReference type="NCBI Taxonomy" id="163"/>
    <lineage>
        <taxon>Bacteria</taxon>
        <taxon>Pseudomonadati</taxon>
        <taxon>Spirochaetota</taxon>
        <taxon>Spirochaetia</taxon>
        <taxon>Spirochaetales</taxon>
        <taxon>Treponemataceae</taxon>
        <taxon>Treponema</taxon>
    </lineage>
</organism>
<reference evidence="4" key="1">
    <citation type="submission" date="2016-10" db="EMBL/GenBank/DDBJ databases">
        <authorList>
            <person name="Varghese N."/>
            <person name="Submissions S."/>
        </authorList>
    </citation>
    <scope>NUCLEOTIDE SEQUENCE [LARGE SCALE GENOMIC DNA]</scope>
    <source>
        <strain evidence="4">XBD1002</strain>
    </source>
</reference>
<feature type="signal peptide" evidence="2">
    <location>
        <begin position="1"/>
        <end position="25"/>
    </location>
</feature>
<feature type="chain" id="PRO_5010227846" description="Ig-like domain (Group 3)" evidence="2">
    <location>
        <begin position="26"/>
        <end position="3882"/>
    </location>
</feature>
<keyword evidence="2" id="KW-0732">Signal</keyword>
<accession>A0A1I3MPY3</accession>
<dbReference type="EMBL" id="FORI01000010">
    <property type="protein sequence ID" value="SFI99047.1"/>
    <property type="molecule type" value="Genomic_DNA"/>
</dbReference>
<dbReference type="InterPro" id="IPR013783">
    <property type="entry name" value="Ig-like_fold"/>
</dbReference>
<feature type="region of interest" description="Disordered" evidence="1">
    <location>
        <begin position="924"/>
        <end position="945"/>
    </location>
</feature>
<name>A0A1I3MPY3_9SPIR</name>
<evidence type="ECO:0000256" key="1">
    <source>
        <dbReference type="SAM" id="MobiDB-lite"/>
    </source>
</evidence>
<evidence type="ECO:0008006" key="5">
    <source>
        <dbReference type="Google" id="ProtNLM"/>
    </source>
</evidence>
<dbReference type="RefSeq" id="WP_074933108.1">
    <property type="nucleotide sequence ID" value="NZ_FORI01000010.1"/>
</dbReference>
<feature type="region of interest" description="Disordered" evidence="1">
    <location>
        <begin position="3231"/>
        <end position="3251"/>
    </location>
</feature>
<dbReference type="Gene3D" id="2.60.40.10">
    <property type="entry name" value="Immunoglobulins"/>
    <property type="match status" value="2"/>
</dbReference>